<dbReference type="WBParaSite" id="HPBE_0001649901-mRNA-1">
    <property type="protein sequence ID" value="HPBE_0001649901-mRNA-1"/>
    <property type="gene ID" value="HPBE_0001649901"/>
</dbReference>
<accession>A0A3P8EBH1</accession>
<dbReference type="EMBL" id="UZAH01029450">
    <property type="protein sequence ID" value="VDP06123.1"/>
    <property type="molecule type" value="Genomic_DNA"/>
</dbReference>
<name>A0A3P8EBH1_HELPZ</name>
<gene>
    <name evidence="1" type="ORF">HPBE_LOCUS16498</name>
</gene>
<reference evidence="1 2" key="1">
    <citation type="submission" date="2018-11" db="EMBL/GenBank/DDBJ databases">
        <authorList>
            <consortium name="Pathogen Informatics"/>
        </authorList>
    </citation>
    <scope>NUCLEOTIDE SEQUENCE [LARGE SCALE GENOMIC DNA]</scope>
</reference>
<dbReference type="AlphaFoldDB" id="A0A3P8EBH1"/>
<evidence type="ECO:0000313" key="1">
    <source>
        <dbReference type="EMBL" id="VDP06123.1"/>
    </source>
</evidence>
<evidence type="ECO:0000313" key="2">
    <source>
        <dbReference type="Proteomes" id="UP000050761"/>
    </source>
</evidence>
<dbReference type="Proteomes" id="UP000050761">
    <property type="component" value="Unassembled WGS sequence"/>
</dbReference>
<dbReference type="OrthoDB" id="1874341at2759"/>
<protein>
    <submittedName>
        <fullName evidence="3">Reverse transcriptase domain-containing protein</fullName>
    </submittedName>
</protein>
<proteinExistence type="predicted"/>
<sequence length="431" mass="48449">MSADGRVVIHLLTLKCGPPLDKESSREEIKLAERMASILKDVEARQLEVDEDEQLEVVEVEEDRDPQDELMHVERQASSGHMITFSGGTLVSEERIHYSALTDYNRTKIHILYDPEFMSVVEEVKCSLSSLAPATLEIKELSANMRLLSKLCDEEIVGRVTLYPIGSRCHNKPGRRSGQAPRLAPAELSRSWRICAAAQEKKSLYRVFLGEKTANNWRNYQEAKKRIAVGRTRDIVQHSSNECGFVAGVISRVRLPTVTTVDETWKKATDAIHQAAQSEPVERCGKLGVAPIDGKMREVRLRWYGHVLRGKEDSVRKIGLIFQKDYRLTPNVFCKICQTLAEHLKSCNGRGDLTVVDQVEFSMHLPGRNVMQSGAARIANCHQTRVPVFLVSFEVIREPRYEIPGIVGIVDETFKGLSIVRISCVAKDVTA</sequence>
<keyword evidence="2" id="KW-1185">Reference proteome</keyword>
<evidence type="ECO:0000313" key="3">
    <source>
        <dbReference type="WBParaSite" id="HPBE_0001649901-mRNA-1"/>
    </source>
</evidence>
<reference evidence="3" key="2">
    <citation type="submission" date="2019-09" db="UniProtKB">
        <authorList>
            <consortium name="WormBaseParasite"/>
        </authorList>
    </citation>
    <scope>IDENTIFICATION</scope>
</reference>
<organism evidence="1">
    <name type="scientific">Heligmosomoides polygyrus</name>
    <name type="common">Parasitic roundworm</name>
    <dbReference type="NCBI Taxonomy" id="6339"/>
    <lineage>
        <taxon>Eukaryota</taxon>
        <taxon>Metazoa</taxon>
        <taxon>Ecdysozoa</taxon>
        <taxon>Nematoda</taxon>
        <taxon>Chromadorea</taxon>
        <taxon>Rhabditida</taxon>
        <taxon>Rhabditina</taxon>
        <taxon>Rhabditomorpha</taxon>
        <taxon>Strongyloidea</taxon>
        <taxon>Heligmosomidae</taxon>
        <taxon>Heligmosomoides</taxon>
    </lineage>
</organism>